<gene>
    <name evidence="1" type="ORF">PVE_P0195</name>
</gene>
<evidence type="ECO:0008006" key="3">
    <source>
        <dbReference type="Google" id="ProtNLM"/>
    </source>
</evidence>
<evidence type="ECO:0000313" key="2">
    <source>
        <dbReference type="Proteomes" id="UP000245431"/>
    </source>
</evidence>
<accession>A0A1D3KA47</accession>
<reference evidence="2" key="1">
    <citation type="submission" date="2016-07" db="EMBL/GenBank/DDBJ databases">
        <authorList>
            <person name="Florea S."/>
            <person name="Webb J.S."/>
            <person name="Jaromczyk J."/>
            <person name="Schardl C.L."/>
        </authorList>
    </citation>
    <scope>NUCLEOTIDE SEQUENCE [LARGE SCALE GENOMIC DNA]</scope>
    <source>
        <strain evidence="2">1YdBTEX2</strain>
        <plasmid evidence="2">Plasmid pve_Plasmid</plasmid>
    </source>
</reference>
<dbReference type="EMBL" id="LT599585">
    <property type="protein sequence ID" value="SBW85234.1"/>
    <property type="molecule type" value="Genomic_DNA"/>
</dbReference>
<protein>
    <recommendedName>
        <fullName evidence="3">Transposase</fullName>
    </recommendedName>
</protein>
<organism evidence="1 2">
    <name type="scientific">Pseudomonas veronii 1YdBTEX2</name>
    <dbReference type="NCBI Taxonomy" id="1295141"/>
    <lineage>
        <taxon>Bacteria</taxon>
        <taxon>Pseudomonadati</taxon>
        <taxon>Pseudomonadota</taxon>
        <taxon>Gammaproteobacteria</taxon>
        <taxon>Pseudomonadales</taxon>
        <taxon>Pseudomonadaceae</taxon>
        <taxon>Pseudomonas</taxon>
    </lineage>
</organism>
<geneLocation type="plasmid" evidence="2">
    <name>pve_Plasmid</name>
</geneLocation>
<dbReference type="Proteomes" id="UP000245431">
    <property type="component" value="Plasmid PVE_plasmid"/>
</dbReference>
<proteinExistence type="predicted"/>
<name>A0A1D3KA47_PSEVE</name>
<keyword evidence="1" id="KW-0614">Plasmid</keyword>
<evidence type="ECO:0000313" key="1">
    <source>
        <dbReference type="EMBL" id="SBW85234.1"/>
    </source>
</evidence>
<sequence length="83" mass="9384">MAQLGLKSLVRVKKYRAYKGEVGNAAPNVLKREFAAPQPNKKWVTDVTEFKVGGQKLGHWPAVQLAVLERQFKGLPFVRHDQL</sequence>
<dbReference type="AlphaFoldDB" id="A0A1D3KA47"/>